<keyword evidence="2" id="KW-1185">Reference proteome</keyword>
<accession>A0ABN9W3J7</accession>
<gene>
    <name evidence="1" type="ORF">PCOR1329_LOCUS63732</name>
</gene>
<proteinExistence type="predicted"/>
<dbReference type="Proteomes" id="UP001189429">
    <property type="component" value="Unassembled WGS sequence"/>
</dbReference>
<dbReference type="EMBL" id="CAUYUJ010018102">
    <property type="protein sequence ID" value="CAK0880648.1"/>
    <property type="molecule type" value="Genomic_DNA"/>
</dbReference>
<sequence>MVSANYFLHMALCTSVHLGTQVKAIMIHRKHHSQPSDAYAMAAGSCPVGYAAISSTSECDAAGSALGLTPGPWASVNWGGSCAKWDGGWGAWGSNWYGYYASNQATAEFICAKVPAPTSAAGTASGSPVAVPSSGGAAATGDPHLQNIHGERFDVMQPGRHVLIHIPRGEPARNTLLHVEAEAKRLGGQCSDMYFQRLNVTGAWAETKQPGGYHYKSQSDVDETPEWISLGRLELKVVHGRTQQGTLYLNFYVKHLGRAGHAVGGLLGEDDHSEVETPPEACAQRISLLTQSADMNNHGSELSLAVASLE</sequence>
<comment type="caution">
    <text evidence="1">The sequence shown here is derived from an EMBL/GenBank/DDBJ whole genome shotgun (WGS) entry which is preliminary data.</text>
</comment>
<evidence type="ECO:0000313" key="1">
    <source>
        <dbReference type="EMBL" id="CAK0880648.1"/>
    </source>
</evidence>
<name>A0ABN9W3J7_9DINO</name>
<evidence type="ECO:0000313" key="2">
    <source>
        <dbReference type="Proteomes" id="UP001189429"/>
    </source>
</evidence>
<protein>
    <submittedName>
        <fullName evidence="1">Uncharacterized protein</fullName>
    </submittedName>
</protein>
<reference evidence="1" key="1">
    <citation type="submission" date="2023-10" db="EMBL/GenBank/DDBJ databases">
        <authorList>
            <person name="Chen Y."/>
            <person name="Shah S."/>
            <person name="Dougan E. K."/>
            <person name="Thang M."/>
            <person name="Chan C."/>
        </authorList>
    </citation>
    <scope>NUCLEOTIDE SEQUENCE [LARGE SCALE GENOMIC DNA]</scope>
</reference>
<organism evidence="1 2">
    <name type="scientific">Prorocentrum cordatum</name>
    <dbReference type="NCBI Taxonomy" id="2364126"/>
    <lineage>
        <taxon>Eukaryota</taxon>
        <taxon>Sar</taxon>
        <taxon>Alveolata</taxon>
        <taxon>Dinophyceae</taxon>
        <taxon>Prorocentrales</taxon>
        <taxon>Prorocentraceae</taxon>
        <taxon>Prorocentrum</taxon>
    </lineage>
</organism>